<dbReference type="Proteomes" id="UP000192445">
    <property type="component" value="Chromosome"/>
</dbReference>
<sequence>MTTHDRVFLPGLELSRILYEEAVRPVLDAECPGLRYAAARVGAGSEVLGFDTARSADHEWGPRLDLFLEPADAAAHGERIHRLLAERLPKDVRGWPTHFRHADPADPVGHMEPTEGPVYHRVAVRDVGGWVHEHLGIRVPRTAGEGEAHGRAVAGEGLGMTARDWLALPQQRLAEATGGAVFHDGVGALTRVRRELAWYPDEVWRYLLACQWQRISQEEAFVGRCAEVGDELGSAVVAGRLVRDLMRLCLLLARRYPPYSKWLGSAFARLPEAAGLLPTLRGAVTATDHAVRERRLGDAYEAVGALQNRSGLAEEVDPGRRPYHSRPFQVLHAERFAHALARTLTDPELRGRPLTGSVDQWADSTDFLARPGAVRAAVDALG</sequence>
<evidence type="ECO:0000313" key="2">
    <source>
        <dbReference type="EMBL" id="ARF63077.1"/>
    </source>
</evidence>
<gene>
    <name evidence="2" type="ORF">B1H20_18035</name>
</gene>
<dbReference type="OrthoDB" id="3030at2"/>
<dbReference type="KEGG" id="svu:B1H20_18035"/>
<reference evidence="2 3" key="1">
    <citation type="submission" date="2017-03" db="EMBL/GenBank/DDBJ databases">
        <title>Complete Genome Sequence of a natural compounds producer, Streptomyces violaceus S21.</title>
        <authorList>
            <person name="Zhong C."/>
            <person name="Zhao Z."/>
            <person name="Fu J."/>
            <person name="Zong G."/>
            <person name="Qin R."/>
            <person name="Cao G."/>
        </authorList>
    </citation>
    <scope>NUCLEOTIDE SEQUENCE [LARGE SCALE GENOMIC DNA]</scope>
    <source>
        <strain evidence="2 3">S21</strain>
    </source>
</reference>
<dbReference type="EMBL" id="CP020570">
    <property type="protein sequence ID" value="ARF63077.1"/>
    <property type="molecule type" value="Genomic_DNA"/>
</dbReference>
<dbReference type="AlphaFoldDB" id="A0A1V0UD91"/>
<evidence type="ECO:0000313" key="3">
    <source>
        <dbReference type="Proteomes" id="UP000192445"/>
    </source>
</evidence>
<dbReference type="InterPro" id="IPR025117">
    <property type="entry name" value="DUF4037"/>
</dbReference>
<dbReference type="RefSeq" id="WP_083192916.1">
    <property type="nucleotide sequence ID" value="NZ_CP020570.1"/>
</dbReference>
<protein>
    <recommendedName>
        <fullName evidence="1">DUF4037 domain-containing protein</fullName>
    </recommendedName>
</protein>
<accession>A0A1V0UD91</accession>
<name>A0A1V0UD91_STRVN</name>
<feature type="domain" description="DUF4037" evidence="1">
    <location>
        <begin position="165"/>
        <end position="263"/>
    </location>
</feature>
<dbReference type="Pfam" id="PF13228">
    <property type="entry name" value="DUF4037"/>
    <property type="match status" value="1"/>
</dbReference>
<proteinExistence type="predicted"/>
<dbReference type="STRING" id="1935.B1H20_18035"/>
<evidence type="ECO:0000259" key="1">
    <source>
        <dbReference type="Pfam" id="PF13228"/>
    </source>
</evidence>
<organism evidence="2 3">
    <name type="scientific">Streptomyces violaceoruber</name>
    <dbReference type="NCBI Taxonomy" id="1935"/>
    <lineage>
        <taxon>Bacteria</taxon>
        <taxon>Bacillati</taxon>
        <taxon>Actinomycetota</taxon>
        <taxon>Actinomycetes</taxon>
        <taxon>Kitasatosporales</taxon>
        <taxon>Streptomycetaceae</taxon>
        <taxon>Streptomyces</taxon>
        <taxon>Streptomyces violaceoruber group</taxon>
    </lineage>
</organism>